<comment type="cofactor">
    <cofactor evidence="2">
        <name>thiamine diphosphate</name>
        <dbReference type="ChEBI" id="CHEBI:58937"/>
    </cofactor>
</comment>
<keyword evidence="11" id="KW-0472">Membrane</keyword>
<keyword evidence="16" id="KW-1185">Reference proteome</keyword>
<dbReference type="Gene3D" id="3.40.50.1220">
    <property type="entry name" value="TPP-binding domain"/>
    <property type="match status" value="1"/>
</dbReference>
<proteinExistence type="inferred from homology"/>
<dbReference type="GO" id="GO:0050660">
    <property type="term" value="F:flavin adenine dinucleotide binding"/>
    <property type="evidence" value="ECO:0007669"/>
    <property type="project" value="TreeGrafter"/>
</dbReference>
<dbReference type="Pfam" id="PF00205">
    <property type="entry name" value="TPP_enzyme_M"/>
    <property type="match status" value="1"/>
</dbReference>
<feature type="domain" description="Thiamine pyrophosphate enzyme N-terminal TPP-binding" evidence="14">
    <location>
        <begin position="54"/>
        <end position="169"/>
    </location>
</feature>
<evidence type="ECO:0000256" key="6">
    <source>
        <dbReference type="ARBA" id="ARBA00023052"/>
    </source>
</evidence>
<feature type="domain" description="Thiamine pyrophosphate enzyme TPP-binding" evidence="13">
    <location>
        <begin position="468"/>
        <end position="617"/>
    </location>
</feature>
<dbReference type="InterPro" id="IPR012001">
    <property type="entry name" value="Thiamin_PyroP_enz_TPP-bd_dom"/>
</dbReference>
<evidence type="ECO:0000256" key="11">
    <source>
        <dbReference type="SAM" id="Phobius"/>
    </source>
</evidence>
<dbReference type="InterPro" id="IPR011766">
    <property type="entry name" value="TPP_enzyme_TPP-bd"/>
</dbReference>
<dbReference type="GO" id="GO:0003984">
    <property type="term" value="F:acetolactate synthase activity"/>
    <property type="evidence" value="ECO:0007669"/>
    <property type="project" value="TreeGrafter"/>
</dbReference>
<dbReference type="Proteomes" id="UP000789390">
    <property type="component" value="Unassembled WGS sequence"/>
</dbReference>
<dbReference type="Gene3D" id="3.40.50.970">
    <property type="match status" value="2"/>
</dbReference>
<comment type="caution">
    <text evidence="15">The sequence shown here is derived from an EMBL/GenBank/DDBJ whole genome shotgun (WGS) entry which is preliminary data.</text>
</comment>
<sequence length="634" mass="68567">MTFDFTVLAAGLQETGIYMFFGSAVIGAVIGWSFKKFNLIYLATHQVDTTSKRNGGEIVAKVLEAHNIKYMFTLAGGHISPILAAAEKIGIQVVDTRHEVSAVFAADAVARMTGTVGVVAVTAGPGLTNTVTAIKNAQMAESPILLLGGAAATILKGRGALQDIDQMSLFSPLCKYCVSVTSVRNIAPILRNALQIAQSDTPGPVFVEMPIDVLYSYELVKREVGAKSDGKGIMNKIVNWYLNNYVDNIFAGAWDPVEVNPLAVHIPMPTSQQVLKCVELLSKAKRPLILMGSQSTLPPVKSEELVRAINRLGIPCYLGGMSRGLLGSKSDLQARQHRREALKEADLIILAGSVCDFRLSYGRVLPRKAPIIAVNRNKDQLHRNSDMFWKPTVAVQADVGTFLVELSEAADGMKWDPDWAATLQKRDKEKEVTTEKMAAEETETHLNPLAVLHSLEKVLPDNAILVADGGDFVGSAAYILKPRRPLSWLDPGAFGTLGVGGGFALGAKLARPDSEVWIVWGDGSCGYSVAEFDTFTRFKLPVMALVGNDAAWTQILREQVTILGTEVACKLTHTDYHVVAQGYGGLGYLLKRENSSEIDNILNEAREESQKTGKSVLINALIGKTGFRDGSISV</sequence>
<comment type="cofactor">
    <cofactor evidence="1">
        <name>Mg(2+)</name>
        <dbReference type="ChEBI" id="CHEBI:18420"/>
    </cofactor>
</comment>
<dbReference type="Pfam" id="PF02775">
    <property type="entry name" value="TPP_enzyme_C"/>
    <property type="match status" value="1"/>
</dbReference>
<dbReference type="InterPro" id="IPR045229">
    <property type="entry name" value="TPP_enz"/>
</dbReference>
<evidence type="ECO:0000256" key="10">
    <source>
        <dbReference type="RuleBase" id="RU362132"/>
    </source>
</evidence>
<keyword evidence="6 10" id="KW-0786">Thiamine pyrophosphate</keyword>
<dbReference type="GO" id="GO:0030976">
    <property type="term" value="F:thiamine pyrophosphate binding"/>
    <property type="evidence" value="ECO:0007669"/>
    <property type="project" value="InterPro"/>
</dbReference>
<gene>
    <name evidence="15" type="ORF">DGAL_LOCUS5340</name>
</gene>
<keyword evidence="5" id="KW-0479">Metal-binding</keyword>
<accession>A0A8J2W2V0</accession>
<keyword evidence="11" id="KW-1133">Transmembrane helix</keyword>
<dbReference type="InterPro" id="IPR012000">
    <property type="entry name" value="Thiamin_PyroP_enz_cen_dom"/>
</dbReference>
<evidence type="ECO:0000256" key="1">
    <source>
        <dbReference type="ARBA" id="ARBA00001946"/>
    </source>
</evidence>
<dbReference type="GO" id="GO:0005948">
    <property type="term" value="C:acetolactate synthase complex"/>
    <property type="evidence" value="ECO:0007669"/>
    <property type="project" value="TreeGrafter"/>
</dbReference>
<dbReference type="OrthoDB" id="16262at2759"/>
<dbReference type="InterPro" id="IPR000399">
    <property type="entry name" value="TPP-bd_CS"/>
</dbReference>
<dbReference type="AlphaFoldDB" id="A0A8J2W2V0"/>
<evidence type="ECO:0000256" key="9">
    <source>
        <dbReference type="ARBA" id="ARBA00048767"/>
    </source>
</evidence>
<dbReference type="SUPFAM" id="SSF52518">
    <property type="entry name" value="Thiamin diphosphate-binding fold (THDP-binding)"/>
    <property type="match status" value="2"/>
</dbReference>
<dbReference type="GO" id="GO:0000287">
    <property type="term" value="F:magnesium ion binding"/>
    <property type="evidence" value="ECO:0007669"/>
    <property type="project" value="InterPro"/>
</dbReference>
<dbReference type="SUPFAM" id="SSF52467">
    <property type="entry name" value="DHS-like NAD/FAD-binding domain"/>
    <property type="match status" value="1"/>
</dbReference>
<evidence type="ECO:0000256" key="2">
    <source>
        <dbReference type="ARBA" id="ARBA00001964"/>
    </source>
</evidence>
<dbReference type="PROSITE" id="PS00187">
    <property type="entry name" value="TPP_ENZYMES"/>
    <property type="match status" value="1"/>
</dbReference>
<evidence type="ECO:0000259" key="14">
    <source>
        <dbReference type="Pfam" id="PF02776"/>
    </source>
</evidence>
<evidence type="ECO:0000259" key="12">
    <source>
        <dbReference type="Pfam" id="PF00205"/>
    </source>
</evidence>
<dbReference type="Pfam" id="PF02776">
    <property type="entry name" value="TPP_enzyme_N"/>
    <property type="match status" value="1"/>
</dbReference>
<dbReference type="PANTHER" id="PTHR18968:SF166">
    <property type="entry name" value="2-HYDROXYACYL-COA LYASE 2"/>
    <property type="match status" value="1"/>
</dbReference>
<reference evidence="15" key="1">
    <citation type="submission" date="2021-11" db="EMBL/GenBank/DDBJ databases">
        <authorList>
            <person name="Schell T."/>
        </authorList>
    </citation>
    <scope>NUCLEOTIDE SEQUENCE</scope>
    <source>
        <strain evidence="15">M5</strain>
    </source>
</reference>
<organism evidence="15 16">
    <name type="scientific">Daphnia galeata</name>
    <dbReference type="NCBI Taxonomy" id="27404"/>
    <lineage>
        <taxon>Eukaryota</taxon>
        <taxon>Metazoa</taxon>
        <taxon>Ecdysozoa</taxon>
        <taxon>Arthropoda</taxon>
        <taxon>Crustacea</taxon>
        <taxon>Branchiopoda</taxon>
        <taxon>Diplostraca</taxon>
        <taxon>Cladocera</taxon>
        <taxon>Anomopoda</taxon>
        <taxon>Daphniidae</taxon>
        <taxon>Daphnia</taxon>
    </lineage>
</organism>
<evidence type="ECO:0000313" key="16">
    <source>
        <dbReference type="Proteomes" id="UP000789390"/>
    </source>
</evidence>
<dbReference type="EMBL" id="CAKKLH010000094">
    <property type="protein sequence ID" value="CAH0102816.1"/>
    <property type="molecule type" value="Genomic_DNA"/>
</dbReference>
<dbReference type="CDD" id="cd02004">
    <property type="entry name" value="TPP_BZL_OCoD_HPCL"/>
    <property type="match status" value="1"/>
</dbReference>
<comment type="similarity">
    <text evidence="3 10">Belongs to the TPP enzyme family.</text>
</comment>
<feature type="transmembrane region" description="Helical" evidence="11">
    <location>
        <begin position="15"/>
        <end position="34"/>
    </location>
</feature>
<name>A0A8J2W2V0_9CRUS</name>
<evidence type="ECO:0000256" key="4">
    <source>
        <dbReference type="ARBA" id="ARBA00018936"/>
    </source>
</evidence>
<comment type="catalytic activity">
    <reaction evidence="8">
        <text>2-hydroxyoctadecanoyl-CoA = heptadecanal + formyl-CoA</text>
        <dbReference type="Rhea" id="RHEA:55196"/>
        <dbReference type="ChEBI" id="CHEBI:57376"/>
        <dbReference type="ChEBI" id="CHEBI:74116"/>
        <dbReference type="ChEBI" id="CHEBI:138631"/>
    </reaction>
    <physiologicalReaction direction="left-to-right" evidence="8">
        <dbReference type="Rhea" id="RHEA:55197"/>
    </physiologicalReaction>
</comment>
<comment type="catalytic activity">
    <reaction evidence="9">
        <text>(2R)-hydroxyhexadecanoyl-CoA = pentadecanal + formyl-CoA</text>
        <dbReference type="Rhea" id="RHEA:55212"/>
        <dbReference type="ChEBI" id="CHEBI:17302"/>
        <dbReference type="ChEBI" id="CHEBI:57376"/>
        <dbReference type="ChEBI" id="CHEBI:138654"/>
    </reaction>
    <physiologicalReaction direction="left-to-right" evidence="9">
        <dbReference type="Rhea" id="RHEA:55213"/>
    </physiologicalReaction>
</comment>
<evidence type="ECO:0000313" key="15">
    <source>
        <dbReference type="EMBL" id="CAH0102816.1"/>
    </source>
</evidence>
<feature type="domain" description="Thiamine pyrophosphate enzyme central" evidence="12">
    <location>
        <begin position="276"/>
        <end position="406"/>
    </location>
</feature>
<dbReference type="GO" id="GO:0009099">
    <property type="term" value="P:L-valine biosynthetic process"/>
    <property type="evidence" value="ECO:0007669"/>
    <property type="project" value="TreeGrafter"/>
</dbReference>
<evidence type="ECO:0000256" key="5">
    <source>
        <dbReference type="ARBA" id="ARBA00022723"/>
    </source>
</evidence>
<evidence type="ECO:0000256" key="3">
    <source>
        <dbReference type="ARBA" id="ARBA00007812"/>
    </source>
</evidence>
<keyword evidence="11" id="KW-0812">Transmembrane</keyword>
<dbReference type="CDD" id="cd07035">
    <property type="entry name" value="TPP_PYR_POX_like"/>
    <property type="match status" value="1"/>
</dbReference>
<protein>
    <recommendedName>
        <fullName evidence="4">2-hydroxyacyl-CoA lyase 2</fullName>
    </recommendedName>
    <alternativeName>
        <fullName evidence="7">IlvB-like protein</fullName>
    </alternativeName>
</protein>
<evidence type="ECO:0000256" key="8">
    <source>
        <dbReference type="ARBA" id="ARBA00048738"/>
    </source>
</evidence>
<evidence type="ECO:0000256" key="7">
    <source>
        <dbReference type="ARBA" id="ARBA00030510"/>
    </source>
</evidence>
<dbReference type="GO" id="GO:0009097">
    <property type="term" value="P:isoleucine biosynthetic process"/>
    <property type="evidence" value="ECO:0007669"/>
    <property type="project" value="TreeGrafter"/>
</dbReference>
<dbReference type="InterPro" id="IPR029035">
    <property type="entry name" value="DHS-like_NAD/FAD-binding_dom"/>
</dbReference>
<dbReference type="InterPro" id="IPR029061">
    <property type="entry name" value="THDP-binding"/>
</dbReference>
<evidence type="ECO:0000259" key="13">
    <source>
        <dbReference type="Pfam" id="PF02775"/>
    </source>
</evidence>
<dbReference type="PANTHER" id="PTHR18968">
    <property type="entry name" value="THIAMINE PYROPHOSPHATE ENZYMES"/>
    <property type="match status" value="1"/>
</dbReference>
<dbReference type="FunFam" id="3.40.50.970:FF:000007">
    <property type="entry name" value="Acetolactate synthase"/>
    <property type="match status" value="1"/>
</dbReference>